<gene>
    <name evidence="1" type="ORF">BFJ72_g504</name>
</gene>
<accession>A0A420UB66</accession>
<comment type="caution">
    <text evidence="1">The sequence shown here is derived from an EMBL/GenBank/DDBJ whole genome shotgun (WGS) entry which is preliminary data.</text>
</comment>
<reference evidence="1 2" key="1">
    <citation type="journal article" date="2018" name="Sci. Rep.">
        <title>Characterisation of pathogen-specific regions and novel effector candidates in Fusarium oxysporum f. sp. cepae.</title>
        <authorList>
            <person name="Armitage A.D."/>
            <person name="Taylor A."/>
            <person name="Sobczyk M.K."/>
            <person name="Baxter L."/>
            <person name="Greenfield B.P."/>
            <person name="Bates H.J."/>
            <person name="Wilson F."/>
            <person name="Jackson A.C."/>
            <person name="Ott S."/>
            <person name="Harrison R.J."/>
            <person name="Clarkson J.P."/>
        </authorList>
    </citation>
    <scope>NUCLEOTIDE SEQUENCE [LARGE SCALE GENOMIC DNA]</scope>
    <source>
        <strain evidence="1 2">Fp_A8</strain>
    </source>
</reference>
<proteinExistence type="predicted"/>
<sequence>MAEILGLASSIITIVEVAGKLGTNTIRLKRLWDEVQDVPASIQRCIEQLEILAPAIEEIDHEFEETRNMIQNDSAAKRSLEYSRKAVETLDTLVRDMETQISTAKASKRLVAQLKVRIKRDVIEDHQLRLTSALQLLSLSQQTYLIALSRAQPEIIISEIRNWRDSEYQKQISLAIEEDDQFTEGEEPEKAEAVEARDYFKSPGSPNFSLWSVKKPLPRKRPGLLGSFAFQSYEVVESSSIHYVPCLARFFQAKVQMPWFIQRCWDLSVLRASTGWTFQLNTWNIRPWDADIFKAIEQGQFGNILESLKSKRASIYDVNPEGMSLLQIALGSEQIESVKALILMGMRTSDLTWEQIPSCIWTWSWTEPEASSSLEVASIWKTEMESIREDPWDGSYPFHGVWLIPHLHTILSKPRHVYRLLSSFRWSCIRPEIPLEILSSGLAVASDLPPYLCRPMSDGTCNCDEQNLMRQYFHSLLNHDGNFNDWRCLTRTTFLGVSVPDIVHPHGGKFWNLTSTLQVIWQRRFRLLPFERWIQKAVRLWLEDLSAAGINLEEYMSLEILYSRHYQTDPMAEISKVKIKPGARLPEFGPSLVVISAGPRPDDWSFSWDPCVEELLGEFWAAPEDVEKNIPGAWVDERDEDFECLMGDTVLCWVRRSENYRKYNPRPCQVTGETSKEEYKQRKRLQRQECSEKRYSEGLRVRGMMTCEEFSPYPLEAEWI</sequence>
<evidence type="ECO:0000313" key="1">
    <source>
        <dbReference type="EMBL" id="RKL51051.1"/>
    </source>
</evidence>
<dbReference type="AlphaFoldDB" id="A0A420UB66"/>
<dbReference type="Proteomes" id="UP000283569">
    <property type="component" value="Unassembled WGS sequence"/>
</dbReference>
<dbReference type="EMBL" id="MRDB01000001">
    <property type="protein sequence ID" value="RKL51051.1"/>
    <property type="molecule type" value="Genomic_DNA"/>
</dbReference>
<name>A0A420UB66_GIBIN</name>
<evidence type="ECO:0008006" key="3">
    <source>
        <dbReference type="Google" id="ProtNLM"/>
    </source>
</evidence>
<protein>
    <recommendedName>
        <fullName evidence="3">NACHT-NTPase and P-loop NTPases N-terminal domain-containing protein</fullName>
    </recommendedName>
</protein>
<evidence type="ECO:0000313" key="2">
    <source>
        <dbReference type="Proteomes" id="UP000283569"/>
    </source>
</evidence>
<organism evidence="1 2">
    <name type="scientific">Gibberella intermedia</name>
    <name type="common">Bulb rot disease fungus</name>
    <name type="synonym">Fusarium proliferatum</name>
    <dbReference type="NCBI Taxonomy" id="948311"/>
    <lineage>
        <taxon>Eukaryota</taxon>
        <taxon>Fungi</taxon>
        <taxon>Dikarya</taxon>
        <taxon>Ascomycota</taxon>
        <taxon>Pezizomycotina</taxon>
        <taxon>Sordariomycetes</taxon>
        <taxon>Hypocreomycetidae</taxon>
        <taxon>Hypocreales</taxon>
        <taxon>Nectriaceae</taxon>
        <taxon>Fusarium</taxon>
        <taxon>Fusarium fujikuroi species complex</taxon>
    </lineage>
</organism>